<evidence type="ECO:0000313" key="3">
    <source>
        <dbReference type="EnsemblMetazoa" id="GPPI003491-PA"/>
    </source>
</evidence>
<dbReference type="InterPro" id="IPR005240">
    <property type="entry name" value="DUF389"/>
</dbReference>
<feature type="transmembrane region" description="Helical" evidence="2">
    <location>
        <begin position="509"/>
        <end position="535"/>
    </location>
</feature>
<reference evidence="4" key="1">
    <citation type="submission" date="2015-01" db="EMBL/GenBank/DDBJ databases">
        <authorList>
            <person name="Aksoy S."/>
            <person name="Warren W."/>
            <person name="Wilson R.K."/>
        </authorList>
    </citation>
    <scope>NUCLEOTIDE SEQUENCE [LARGE SCALE GENOMIC DNA]</scope>
    <source>
        <strain evidence="4">IAEA</strain>
    </source>
</reference>
<keyword evidence="2" id="KW-1133">Transmembrane helix</keyword>
<accession>A0A1B0AP45</accession>
<evidence type="ECO:0000256" key="1">
    <source>
        <dbReference type="SAM" id="MobiDB-lite"/>
    </source>
</evidence>
<reference evidence="3" key="2">
    <citation type="submission" date="2020-05" db="UniProtKB">
        <authorList>
            <consortium name="EnsemblMetazoa"/>
        </authorList>
    </citation>
    <scope>IDENTIFICATION</scope>
    <source>
        <strain evidence="3">IAEA</strain>
    </source>
</reference>
<dbReference type="Pfam" id="PF04087">
    <property type="entry name" value="DUF389"/>
    <property type="match status" value="1"/>
</dbReference>
<keyword evidence="4" id="KW-1185">Reference proteome</keyword>
<proteinExistence type="predicted"/>
<evidence type="ECO:0000313" key="4">
    <source>
        <dbReference type="Proteomes" id="UP000092460"/>
    </source>
</evidence>
<feature type="transmembrane region" description="Helical" evidence="2">
    <location>
        <begin position="388"/>
        <end position="407"/>
    </location>
</feature>
<dbReference type="PANTHER" id="PTHR20992:SF9">
    <property type="entry name" value="AT15442P-RELATED"/>
    <property type="match status" value="1"/>
</dbReference>
<dbReference type="AlphaFoldDB" id="A0A1B0AP45"/>
<feature type="transmembrane region" description="Helical" evidence="2">
    <location>
        <begin position="350"/>
        <end position="373"/>
    </location>
</feature>
<feature type="transmembrane region" description="Helical" evidence="2">
    <location>
        <begin position="427"/>
        <end position="450"/>
    </location>
</feature>
<sequence length="748" mass="82422">MAAVLFIITIPTEAEENRLKKEFIAKISETKCERADQSSIDASTAKIDAIGVKPAANVLITTAAATTTATTTTTTTATGKSILTDVNISEGSNNETIYENNADRPDVQSLNSGNTTIGHDIANIQYGTFPKRRKSVNDYSVDVVKTLESTTSLKEMPISGDSGIPATRKSWEGLRDYLASTKRKAQKKKSTTMELEICQHTCMELVLKEILRKFQIQSAVWTKDADSKIHQIFFTIEFNETYEKLLDNFNEWGIGDREGSSITVMNCLASKTFSRKENNDDLNADDNADNLAQKQGAWERFMNSVRSRLNVAQIVRDVRQDAAVTFDFVVLLVAAAILASFGLVEDSTIFLASSMLISPLMGPIIAAIFGTVIKDSSLGKLGLKNELFGIFTAIFVGFIFGMIVCAIDERYGIGEGLTTEMLSRCELHSLIVGLFTAIASGAAAAIGILGGNTGSLVGVAISASLLPPAVNSGLLWSFAVIYKIYENDESRFSNVVPSSIYSKNQATELAILGSISTCLTICNVICVYLMGILVLKIKEIAPVISRNNREFWKHDIKIARDLNRIGFDTDTAIIDEYANLPKEDQKALGISTSDFLRTIHMDEASYQNTWSPLGARHPYDTHYEPMRENYTTIHRIERLYSTITHQHHPVKEKRHRFGLGRKPAGRLADSNTSYKVLSENRPCFPSGFSKMTNIPCVNIVTPNTITAGSTSHSLTPTINDDRRRRKFIVTPAEEDPLQSTYPSDDAEV</sequence>
<name>A0A1B0AP45_9MUSC</name>
<evidence type="ECO:0008006" key="5">
    <source>
        <dbReference type="Google" id="ProtNLM"/>
    </source>
</evidence>
<feature type="transmembrane region" description="Helical" evidence="2">
    <location>
        <begin position="456"/>
        <end position="482"/>
    </location>
</feature>
<protein>
    <recommendedName>
        <fullName evidence="5">DUF389 domain-containing protein</fullName>
    </recommendedName>
</protein>
<dbReference type="EnsemblMetazoa" id="GPPI003491-RA">
    <property type="protein sequence ID" value="GPPI003491-PA"/>
    <property type="gene ID" value="GPPI003491"/>
</dbReference>
<evidence type="ECO:0000256" key="2">
    <source>
        <dbReference type="SAM" id="Phobius"/>
    </source>
</evidence>
<keyword evidence="2" id="KW-0812">Transmembrane</keyword>
<feature type="transmembrane region" description="Helical" evidence="2">
    <location>
        <begin position="322"/>
        <end position="343"/>
    </location>
</feature>
<keyword evidence="2" id="KW-0472">Membrane</keyword>
<feature type="region of interest" description="Disordered" evidence="1">
    <location>
        <begin position="729"/>
        <end position="748"/>
    </location>
</feature>
<dbReference type="VEuPathDB" id="VectorBase:GPPI003491"/>
<organism evidence="3 4">
    <name type="scientific">Glossina palpalis gambiensis</name>
    <dbReference type="NCBI Taxonomy" id="67801"/>
    <lineage>
        <taxon>Eukaryota</taxon>
        <taxon>Metazoa</taxon>
        <taxon>Ecdysozoa</taxon>
        <taxon>Arthropoda</taxon>
        <taxon>Hexapoda</taxon>
        <taxon>Insecta</taxon>
        <taxon>Pterygota</taxon>
        <taxon>Neoptera</taxon>
        <taxon>Endopterygota</taxon>
        <taxon>Diptera</taxon>
        <taxon>Brachycera</taxon>
        <taxon>Muscomorpha</taxon>
        <taxon>Hippoboscoidea</taxon>
        <taxon>Glossinidae</taxon>
        <taxon>Glossina</taxon>
    </lineage>
</organism>
<dbReference type="Proteomes" id="UP000092460">
    <property type="component" value="Unassembled WGS sequence"/>
</dbReference>
<dbReference type="STRING" id="67801.A0A1B0AP45"/>
<dbReference type="EMBL" id="JXJN01001139">
    <property type="status" value="NOT_ANNOTATED_CDS"/>
    <property type="molecule type" value="Genomic_DNA"/>
</dbReference>
<dbReference type="PANTHER" id="PTHR20992">
    <property type="entry name" value="AT15442P-RELATED"/>
    <property type="match status" value="1"/>
</dbReference>